<gene>
    <name evidence="5" type="ORF">ABB05_19040</name>
</gene>
<evidence type="ECO:0000313" key="6">
    <source>
        <dbReference type="Proteomes" id="UP000077881"/>
    </source>
</evidence>
<keyword evidence="3" id="KW-0804">Transcription</keyword>
<keyword evidence="2" id="KW-0238">DNA-binding</keyword>
<dbReference type="InterPro" id="IPR018062">
    <property type="entry name" value="HTH_AraC-typ_CS"/>
</dbReference>
<dbReference type="Pfam" id="PF12833">
    <property type="entry name" value="HTH_18"/>
    <property type="match status" value="1"/>
</dbReference>
<dbReference type="OrthoDB" id="9813413at2"/>
<accession>A0A177ZH28</accession>
<dbReference type="STRING" id="217031.ABB05_19040"/>
<dbReference type="PROSITE" id="PS01124">
    <property type="entry name" value="HTH_ARAC_FAMILY_2"/>
    <property type="match status" value="1"/>
</dbReference>
<dbReference type="InterPro" id="IPR014710">
    <property type="entry name" value="RmlC-like_jellyroll"/>
</dbReference>
<dbReference type="GO" id="GO:0003700">
    <property type="term" value="F:DNA-binding transcription factor activity"/>
    <property type="evidence" value="ECO:0007669"/>
    <property type="project" value="InterPro"/>
</dbReference>
<reference evidence="5 6" key="1">
    <citation type="submission" date="2015-05" db="EMBL/GenBank/DDBJ databases">
        <title>Comparison of genome.</title>
        <authorList>
            <person name="Zheng Z."/>
            <person name="Sun M."/>
        </authorList>
    </citation>
    <scope>NUCLEOTIDE SEQUENCE [LARGE SCALE GENOMIC DNA]</scope>
    <source>
        <strain evidence="5 6">G25-74</strain>
    </source>
</reference>
<evidence type="ECO:0000256" key="2">
    <source>
        <dbReference type="ARBA" id="ARBA00023125"/>
    </source>
</evidence>
<dbReference type="PANTHER" id="PTHR43280">
    <property type="entry name" value="ARAC-FAMILY TRANSCRIPTIONAL REGULATOR"/>
    <property type="match status" value="1"/>
</dbReference>
<evidence type="ECO:0000256" key="1">
    <source>
        <dbReference type="ARBA" id="ARBA00023015"/>
    </source>
</evidence>
<evidence type="ECO:0000259" key="4">
    <source>
        <dbReference type="PROSITE" id="PS01124"/>
    </source>
</evidence>
<keyword evidence="6" id="KW-1185">Reference proteome</keyword>
<dbReference type="SUPFAM" id="SSF51215">
    <property type="entry name" value="Regulatory protein AraC"/>
    <property type="match status" value="1"/>
</dbReference>
<dbReference type="Proteomes" id="UP000077881">
    <property type="component" value="Unassembled WGS sequence"/>
</dbReference>
<dbReference type="PRINTS" id="PR00032">
    <property type="entry name" value="HTHARAC"/>
</dbReference>
<dbReference type="AlphaFoldDB" id="A0A177ZH28"/>
<comment type="caution">
    <text evidence="5">The sequence shown here is derived from an EMBL/GenBank/DDBJ whole genome shotgun (WGS) entry which is preliminary data.</text>
</comment>
<organism evidence="5 6">
    <name type="scientific">Lederbergia galactosidilytica</name>
    <dbReference type="NCBI Taxonomy" id="217031"/>
    <lineage>
        <taxon>Bacteria</taxon>
        <taxon>Bacillati</taxon>
        <taxon>Bacillota</taxon>
        <taxon>Bacilli</taxon>
        <taxon>Bacillales</taxon>
        <taxon>Bacillaceae</taxon>
        <taxon>Lederbergia</taxon>
    </lineage>
</organism>
<dbReference type="Gene3D" id="1.10.10.60">
    <property type="entry name" value="Homeodomain-like"/>
    <property type="match status" value="2"/>
</dbReference>
<dbReference type="InterPro" id="IPR018060">
    <property type="entry name" value="HTH_AraC"/>
</dbReference>
<feature type="domain" description="HTH araC/xylS-type" evidence="4">
    <location>
        <begin position="182"/>
        <end position="280"/>
    </location>
</feature>
<dbReference type="InterPro" id="IPR020449">
    <property type="entry name" value="Tscrpt_reg_AraC-type_HTH"/>
</dbReference>
<dbReference type="EMBL" id="LDJR01000060">
    <property type="protein sequence ID" value="OAK67261.1"/>
    <property type="molecule type" value="Genomic_DNA"/>
</dbReference>
<dbReference type="InterPro" id="IPR003313">
    <property type="entry name" value="AraC-bd"/>
</dbReference>
<evidence type="ECO:0000313" key="5">
    <source>
        <dbReference type="EMBL" id="OAK67261.1"/>
    </source>
</evidence>
<dbReference type="RefSeq" id="WP_064468717.1">
    <property type="nucleotide sequence ID" value="NZ_LDJR01000060.1"/>
</dbReference>
<keyword evidence="1" id="KW-0805">Transcription regulation</keyword>
<dbReference type="GO" id="GO:0043565">
    <property type="term" value="F:sequence-specific DNA binding"/>
    <property type="evidence" value="ECO:0007669"/>
    <property type="project" value="InterPro"/>
</dbReference>
<dbReference type="Pfam" id="PF02311">
    <property type="entry name" value="AraC_binding"/>
    <property type="match status" value="1"/>
</dbReference>
<dbReference type="SUPFAM" id="SSF46689">
    <property type="entry name" value="Homeodomain-like"/>
    <property type="match status" value="2"/>
</dbReference>
<sequence>MKEFSHEYAEHWFHTPTPMEKAGGLWPIRAGHNKAKSNYKMGPRMITYYSVHFILDGEGMFTQNETNEKIQQGDIFCLLPNQTHQYSSNPDHPLKMFWLAFNGKQAIPLLKRIGITNYSTHVKGILNEEIIEILERLATHLKKDDEDDDLFGLSIIYKLFHSLSIQSKQKNLAPTTPRNWLQKSQEYMDMHFAENISVKDVAKYVGIHRSYFTDSFVNEVGVTPSKYLLALKMNRALELITEKTHTITEIALSLGYSDLYSFSRAFKNYYEVSPNQYLTKE</sequence>
<dbReference type="PANTHER" id="PTHR43280:SF28">
    <property type="entry name" value="HTH-TYPE TRANSCRIPTIONAL ACTIVATOR RHAS"/>
    <property type="match status" value="1"/>
</dbReference>
<name>A0A177ZH28_9BACI</name>
<dbReference type="InterPro" id="IPR037923">
    <property type="entry name" value="HTH-like"/>
</dbReference>
<protein>
    <recommendedName>
        <fullName evidence="4">HTH araC/xylS-type domain-containing protein</fullName>
    </recommendedName>
</protein>
<evidence type="ECO:0000256" key="3">
    <source>
        <dbReference type="ARBA" id="ARBA00023163"/>
    </source>
</evidence>
<dbReference type="PATRIC" id="fig|217031.6.peg.4133"/>
<dbReference type="InterPro" id="IPR009057">
    <property type="entry name" value="Homeodomain-like_sf"/>
</dbReference>
<dbReference type="PROSITE" id="PS00041">
    <property type="entry name" value="HTH_ARAC_FAMILY_1"/>
    <property type="match status" value="1"/>
</dbReference>
<dbReference type="SMART" id="SM00342">
    <property type="entry name" value="HTH_ARAC"/>
    <property type="match status" value="1"/>
</dbReference>
<dbReference type="Gene3D" id="2.60.120.10">
    <property type="entry name" value="Jelly Rolls"/>
    <property type="match status" value="1"/>
</dbReference>
<proteinExistence type="predicted"/>